<dbReference type="AlphaFoldDB" id="A0AAD9QLC3"/>
<sequence>MIRTIVWFGIGGFFTASYANLVRGLPMWRKPLMHVFWTSVGLGLGYRGHIFEETAEERYAELIKKHKNVPWYPKAQLLAERYARQKAEKEGESALAVMEGAAACKYENVAR</sequence>
<reference evidence="1" key="2">
    <citation type="journal article" date="2023" name="Science">
        <title>Genomic signatures of disease resistance in endangered staghorn corals.</title>
        <authorList>
            <person name="Vollmer S.V."/>
            <person name="Selwyn J.D."/>
            <person name="Despard B.A."/>
            <person name="Roesel C.L."/>
        </authorList>
    </citation>
    <scope>NUCLEOTIDE SEQUENCE</scope>
    <source>
        <strain evidence="1">K2</strain>
    </source>
</reference>
<dbReference type="EMBL" id="JARQWQ010000026">
    <property type="protein sequence ID" value="KAK2563080.1"/>
    <property type="molecule type" value="Genomic_DNA"/>
</dbReference>
<keyword evidence="2" id="KW-1185">Reference proteome</keyword>
<protein>
    <recommendedName>
        <fullName evidence="3">NADH dehydrogenase [ubiquinone] 1 subunit C2</fullName>
    </recommendedName>
</protein>
<dbReference type="Proteomes" id="UP001249851">
    <property type="component" value="Unassembled WGS sequence"/>
</dbReference>
<name>A0AAD9QLC3_ACRCE</name>
<reference evidence="1" key="1">
    <citation type="journal article" date="2023" name="G3 (Bethesda)">
        <title>Whole genome assembly and annotation of the endangered Caribbean coral Acropora cervicornis.</title>
        <authorList>
            <person name="Selwyn J.D."/>
            <person name="Vollmer S.V."/>
        </authorList>
    </citation>
    <scope>NUCLEOTIDE SEQUENCE</scope>
    <source>
        <strain evidence="1">K2</strain>
    </source>
</reference>
<organism evidence="1 2">
    <name type="scientific">Acropora cervicornis</name>
    <name type="common">Staghorn coral</name>
    <dbReference type="NCBI Taxonomy" id="6130"/>
    <lineage>
        <taxon>Eukaryota</taxon>
        <taxon>Metazoa</taxon>
        <taxon>Cnidaria</taxon>
        <taxon>Anthozoa</taxon>
        <taxon>Hexacorallia</taxon>
        <taxon>Scleractinia</taxon>
        <taxon>Astrocoeniina</taxon>
        <taxon>Acroporidae</taxon>
        <taxon>Acropora</taxon>
    </lineage>
</organism>
<gene>
    <name evidence="1" type="ORF">P5673_013414</name>
</gene>
<proteinExistence type="predicted"/>
<comment type="caution">
    <text evidence="1">The sequence shown here is derived from an EMBL/GenBank/DDBJ whole genome shotgun (WGS) entry which is preliminary data.</text>
</comment>
<accession>A0AAD9QLC3</accession>
<evidence type="ECO:0008006" key="3">
    <source>
        <dbReference type="Google" id="ProtNLM"/>
    </source>
</evidence>
<evidence type="ECO:0000313" key="1">
    <source>
        <dbReference type="EMBL" id="KAK2563080.1"/>
    </source>
</evidence>
<evidence type="ECO:0000313" key="2">
    <source>
        <dbReference type="Proteomes" id="UP001249851"/>
    </source>
</evidence>